<accession>A0A2T2NF45</accession>
<organism evidence="3 4">
    <name type="scientific">Corynespora cassiicola Philippines</name>
    <dbReference type="NCBI Taxonomy" id="1448308"/>
    <lineage>
        <taxon>Eukaryota</taxon>
        <taxon>Fungi</taxon>
        <taxon>Dikarya</taxon>
        <taxon>Ascomycota</taxon>
        <taxon>Pezizomycotina</taxon>
        <taxon>Dothideomycetes</taxon>
        <taxon>Pleosporomycetidae</taxon>
        <taxon>Pleosporales</taxon>
        <taxon>Corynesporascaceae</taxon>
        <taxon>Corynespora</taxon>
    </lineage>
</organism>
<evidence type="ECO:0000259" key="2">
    <source>
        <dbReference type="Pfam" id="PF26640"/>
    </source>
</evidence>
<dbReference type="STRING" id="1448308.A0A2T2NF45"/>
<dbReference type="PANTHER" id="PTHR10622">
    <property type="entry name" value="HET DOMAIN-CONTAINING PROTEIN"/>
    <property type="match status" value="1"/>
</dbReference>
<feature type="domain" description="Heterokaryon incompatibility" evidence="1">
    <location>
        <begin position="22"/>
        <end position="115"/>
    </location>
</feature>
<evidence type="ECO:0000313" key="3">
    <source>
        <dbReference type="EMBL" id="PSN64065.1"/>
    </source>
</evidence>
<protein>
    <submittedName>
        <fullName evidence="3">HET-domain-containing protein</fullName>
    </submittedName>
</protein>
<dbReference type="Pfam" id="PF26640">
    <property type="entry name" value="DUF8212"/>
    <property type="match status" value="1"/>
</dbReference>
<dbReference type="Proteomes" id="UP000240883">
    <property type="component" value="Unassembled WGS sequence"/>
</dbReference>
<dbReference type="PANTHER" id="PTHR10622:SF12">
    <property type="entry name" value="HET DOMAIN-CONTAINING PROTEIN"/>
    <property type="match status" value="1"/>
</dbReference>
<dbReference type="InterPro" id="IPR010730">
    <property type="entry name" value="HET"/>
</dbReference>
<gene>
    <name evidence="3" type="ORF">BS50DRAFT_612263</name>
</gene>
<proteinExistence type="predicted"/>
<reference evidence="3 4" key="1">
    <citation type="journal article" date="2018" name="Front. Microbiol.">
        <title>Genome-Wide Analysis of Corynespora cassiicola Leaf Fall Disease Putative Effectors.</title>
        <authorList>
            <person name="Lopez D."/>
            <person name="Ribeiro S."/>
            <person name="Label P."/>
            <person name="Fumanal B."/>
            <person name="Venisse J.S."/>
            <person name="Kohler A."/>
            <person name="de Oliveira R.R."/>
            <person name="Labutti K."/>
            <person name="Lipzen A."/>
            <person name="Lail K."/>
            <person name="Bauer D."/>
            <person name="Ohm R.A."/>
            <person name="Barry K.W."/>
            <person name="Spatafora J."/>
            <person name="Grigoriev I.V."/>
            <person name="Martin F.M."/>
            <person name="Pujade-Renaud V."/>
        </authorList>
    </citation>
    <scope>NUCLEOTIDE SEQUENCE [LARGE SCALE GENOMIC DNA]</scope>
    <source>
        <strain evidence="3 4">Philippines</strain>
    </source>
</reference>
<evidence type="ECO:0000259" key="1">
    <source>
        <dbReference type="Pfam" id="PF06985"/>
    </source>
</evidence>
<dbReference type="OrthoDB" id="20872at2759"/>
<name>A0A2T2NF45_CORCC</name>
<dbReference type="AlphaFoldDB" id="A0A2T2NF45"/>
<sequence length="271" mass="31587">MRLINTETLEFEEFYDAHIPPYAILSHTWGSNEVTFKDYRKRVTWDREGGDPATQKVLKTCELAKSDNFRYVWVDSCCIDKSSSAELSEAINSMYKWYLGSKICYTYLEDFECHEDHSSGNSSKSWARLKWCRWFTRGWTLQELIAPQSLHFYDRNWKFVGEKKEMRNEISLITGIPCHLLAQSIYPSVYPVARRISWVAHRQTSREEDLAYCLLGLFDVNMPLLYGEGGQKAFTRLQEHIMKDTNDMSIFAWNPSVCLPQGLNSSHMPAT</sequence>
<evidence type="ECO:0000313" key="4">
    <source>
        <dbReference type="Proteomes" id="UP000240883"/>
    </source>
</evidence>
<dbReference type="Pfam" id="PF06985">
    <property type="entry name" value="HET"/>
    <property type="match status" value="1"/>
</dbReference>
<keyword evidence="4" id="KW-1185">Reference proteome</keyword>
<feature type="domain" description="DUF8212" evidence="2">
    <location>
        <begin position="232"/>
        <end position="256"/>
    </location>
</feature>
<dbReference type="InterPro" id="IPR058525">
    <property type="entry name" value="DUF8212"/>
</dbReference>
<dbReference type="EMBL" id="KZ678139">
    <property type="protein sequence ID" value="PSN64065.1"/>
    <property type="molecule type" value="Genomic_DNA"/>
</dbReference>